<protein>
    <submittedName>
        <fullName evidence="2">5381_t:CDS:1</fullName>
    </submittedName>
</protein>
<feature type="region of interest" description="Disordered" evidence="1">
    <location>
        <begin position="102"/>
        <end position="124"/>
    </location>
</feature>
<dbReference type="OrthoDB" id="10253254at2759"/>
<keyword evidence="3" id="KW-1185">Reference proteome</keyword>
<dbReference type="EMBL" id="CAJVPK010001833">
    <property type="protein sequence ID" value="CAG8599593.1"/>
    <property type="molecule type" value="Genomic_DNA"/>
</dbReference>
<evidence type="ECO:0000256" key="1">
    <source>
        <dbReference type="SAM" id="MobiDB-lite"/>
    </source>
</evidence>
<gene>
    <name evidence="2" type="ORF">DEBURN_LOCUS9451</name>
</gene>
<accession>A0A9N9CH22</accession>
<sequence>MTRTRDVRDQIVGLCERAEVELKPNPNSGDLLPIQKVIGHLNCVSGVFHERRSNFAFWRILSKVKYGDPRRTIYVHPSSSLFQVNPKWVLFYELVLARIEPTGKRNPKPLGSFGDPETRNPKIA</sequence>
<dbReference type="Proteomes" id="UP000789706">
    <property type="component" value="Unassembled WGS sequence"/>
</dbReference>
<proteinExistence type="predicted"/>
<dbReference type="AlphaFoldDB" id="A0A9N9CH22"/>
<reference evidence="2" key="1">
    <citation type="submission" date="2021-06" db="EMBL/GenBank/DDBJ databases">
        <authorList>
            <person name="Kallberg Y."/>
            <person name="Tangrot J."/>
            <person name="Rosling A."/>
        </authorList>
    </citation>
    <scope>NUCLEOTIDE SEQUENCE</scope>
    <source>
        <strain evidence="2">AZ414A</strain>
    </source>
</reference>
<organism evidence="2 3">
    <name type="scientific">Diversispora eburnea</name>
    <dbReference type="NCBI Taxonomy" id="1213867"/>
    <lineage>
        <taxon>Eukaryota</taxon>
        <taxon>Fungi</taxon>
        <taxon>Fungi incertae sedis</taxon>
        <taxon>Mucoromycota</taxon>
        <taxon>Glomeromycotina</taxon>
        <taxon>Glomeromycetes</taxon>
        <taxon>Diversisporales</taxon>
        <taxon>Diversisporaceae</taxon>
        <taxon>Diversispora</taxon>
    </lineage>
</organism>
<comment type="caution">
    <text evidence="2">The sequence shown here is derived from an EMBL/GenBank/DDBJ whole genome shotgun (WGS) entry which is preliminary data.</text>
</comment>
<evidence type="ECO:0000313" key="2">
    <source>
        <dbReference type="EMBL" id="CAG8599593.1"/>
    </source>
</evidence>
<evidence type="ECO:0000313" key="3">
    <source>
        <dbReference type="Proteomes" id="UP000789706"/>
    </source>
</evidence>
<feature type="non-terminal residue" evidence="2">
    <location>
        <position position="1"/>
    </location>
</feature>
<name>A0A9N9CH22_9GLOM</name>